<evidence type="ECO:0000313" key="15">
    <source>
        <dbReference type="Proteomes" id="UP000235965"/>
    </source>
</evidence>
<dbReference type="FunFam" id="2.40.10.10:FF:000120">
    <property type="entry name" value="Putative serine protease"/>
    <property type="match status" value="1"/>
</dbReference>
<evidence type="ECO:0000256" key="5">
    <source>
        <dbReference type="ARBA" id="ARBA00022820"/>
    </source>
</evidence>
<dbReference type="Gene3D" id="2.40.10.10">
    <property type="entry name" value="Trypsin-like serine proteases"/>
    <property type="match status" value="1"/>
</dbReference>
<proteinExistence type="predicted"/>
<protein>
    <recommendedName>
        <fullName evidence="9">limulus clotting factor C</fullName>
        <ecNumber evidence="9">3.4.21.84</ecNumber>
    </recommendedName>
</protein>
<gene>
    <name evidence="14" type="ORF">B7P43_G12389</name>
</gene>
<dbReference type="Pfam" id="PF00089">
    <property type="entry name" value="Trypsin"/>
    <property type="match status" value="1"/>
</dbReference>
<feature type="domain" description="Peptidase S1" evidence="13">
    <location>
        <begin position="232"/>
        <end position="467"/>
    </location>
</feature>
<evidence type="ECO:0000256" key="2">
    <source>
        <dbReference type="ARBA" id="ARBA00022670"/>
    </source>
</evidence>
<evidence type="ECO:0000256" key="6">
    <source>
        <dbReference type="ARBA" id="ARBA00022825"/>
    </source>
</evidence>
<dbReference type="STRING" id="105785.A0A2J7RBN4"/>
<dbReference type="InterPro" id="IPR033116">
    <property type="entry name" value="TRYPSIN_SER"/>
</dbReference>
<evidence type="ECO:0000256" key="9">
    <source>
        <dbReference type="ARBA" id="ARBA00066707"/>
    </source>
</evidence>
<keyword evidence="7" id="KW-1015">Disulfide bond</keyword>
<dbReference type="SMART" id="SM00020">
    <property type="entry name" value="Tryp_SPc"/>
    <property type="match status" value="1"/>
</dbReference>
<comment type="caution">
    <text evidence="14">The sequence shown here is derived from an EMBL/GenBank/DDBJ whole genome shotgun (WGS) entry which is preliminary data.</text>
</comment>
<evidence type="ECO:0000313" key="14">
    <source>
        <dbReference type="EMBL" id="PNF38228.1"/>
    </source>
</evidence>
<keyword evidence="4 11" id="KW-0378">Hydrolase</keyword>
<dbReference type="InterPro" id="IPR009003">
    <property type="entry name" value="Peptidase_S1_PA"/>
</dbReference>
<evidence type="ECO:0000256" key="3">
    <source>
        <dbReference type="ARBA" id="ARBA00022729"/>
    </source>
</evidence>
<keyword evidence="5" id="KW-0353">Hemolymph clotting</keyword>
<dbReference type="InterPro" id="IPR001254">
    <property type="entry name" value="Trypsin_dom"/>
</dbReference>
<evidence type="ECO:0000256" key="1">
    <source>
        <dbReference type="ARBA" id="ARBA00022659"/>
    </source>
</evidence>
<keyword evidence="3" id="KW-0732">Signal</keyword>
<dbReference type="SUPFAM" id="SSF50494">
    <property type="entry name" value="Trypsin-like serine proteases"/>
    <property type="match status" value="1"/>
</dbReference>
<dbReference type="InterPro" id="IPR000859">
    <property type="entry name" value="CUB_dom"/>
</dbReference>
<dbReference type="OrthoDB" id="5565075at2759"/>
<comment type="caution">
    <text evidence="10">Lacks conserved residue(s) required for the propagation of feature annotation.</text>
</comment>
<keyword evidence="2 11" id="KW-0645">Protease</keyword>
<dbReference type="GO" id="GO:0004252">
    <property type="term" value="F:serine-type endopeptidase activity"/>
    <property type="evidence" value="ECO:0007669"/>
    <property type="project" value="InterPro"/>
</dbReference>
<organism evidence="14 15">
    <name type="scientific">Cryptotermes secundus</name>
    <dbReference type="NCBI Taxonomy" id="105785"/>
    <lineage>
        <taxon>Eukaryota</taxon>
        <taxon>Metazoa</taxon>
        <taxon>Ecdysozoa</taxon>
        <taxon>Arthropoda</taxon>
        <taxon>Hexapoda</taxon>
        <taxon>Insecta</taxon>
        <taxon>Pterygota</taxon>
        <taxon>Neoptera</taxon>
        <taxon>Polyneoptera</taxon>
        <taxon>Dictyoptera</taxon>
        <taxon>Blattodea</taxon>
        <taxon>Blattoidea</taxon>
        <taxon>Termitoidae</taxon>
        <taxon>Kalotermitidae</taxon>
        <taxon>Cryptotermitinae</taxon>
        <taxon>Cryptotermes</taxon>
    </lineage>
</organism>
<keyword evidence="6 11" id="KW-0720">Serine protease</keyword>
<dbReference type="SUPFAM" id="SSF49854">
    <property type="entry name" value="Spermadhesin, CUB domain"/>
    <property type="match status" value="1"/>
</dbReference>
<feature type="domain" description="CUB" evidence="12">
    <location>
        <begin position="56"/>
        <end position="185"/>
    </location>
</feature>
<dbReference type="EMBL" id="NEVH01005894">
    <property type="protein sequence ID" value="PNF38228.1"/>
    <property type="molecule type" value="Genomic_DNA"/>
</dbReference>
<dbReference type="InterPro" id="IPR035914">
    <property type="entry name" value="Sperma_CUB_dom_sf"/>
</dbReference>
<comment type="catalytic activity">
    <reaction evidence="8">
        <text>Selective cleavage of 103-Arg-|-Ser-104 and 124-Ile-|-Ile-125 bonds in Limulus clotting factor B to form activated factor B. Cleavage of -Pro-Arg-|-Xaa- bonds in synthetic substrates.</text>
        <dbReference type="EC" id="3.4.21.84"/>
    </reaction>
</comment>
<dbReference type="PANTHER" id="PTHR24252">
    <property type="entry name" value="ACROSIN-RELATED"/>
    <property type="match status" value="1"/>
</dbReference>
<dbReference type="InParanoid" id="A0A2J7RBN4"/>
<dbReference type="PROSITE" id="PS00134">
    <property type="entry name" value="TRYPSIN_HIS"/>
    <property type="match status" value="1"/>
</dbReference>
<dbReference type="PANTHER" id="PTHR24252:SF7">
    <property type="entry name" value="HYALIN"/>
    <property type="match status" value="1"/>
</dbReference>
<dbReference type="GO" id="GO:0042381">
    <property type="term" value="P:hemolymph coagulation"/>
    <property type="evidence" value="ECO:0007669"/>
    <property type="project" value="UniProtKB-KW"/>
</dbReference>
<dbReference type="InterPro" id="IPR001314">
    <property type="entry name" value="Peptidase_S1A"/>
</dbReference>
<evidence type="ECO:0000259" key="12">
    <source>
        <dbReference type="PROSITE" id="PS01180"/>
    </source>
</evidence>
<reference evidence="14 15" key="1">
    <citation type="submission" date="2017-12" db="EMBL/GenBank/DDBJ databases">
        <title>Hemimetabolous genomes reveal molecular basis of termite eusociality.</title>
        <authorList>
            <person name="Harrison M.C."/>
            <person name="Jongepier E."/>
            <person name="Robertson H.M."/>
            <person name="Arning N."/>
            <person name="Bitard-Feildel T."/>
            <person name="Chao H."/>
            <person name="Childers C.P."/>
            <person name="Dinh H."/>
            <person name="Doddapaneni H."/>
            <person name="Dugan S."/>
            <person name="Gowin J."/>
            <person name="Greiner C."/>
            <person name="Han Y."/>
            <person name="Hu H."/>
            <person name="Hughes D.S.T."/>
            <person name="Huylmans A.-K."/>
            <person name="Kemena C."/>
            <person name="Kremer L.P.M."/>
            <person name="Lee S.L."/>
            <person name="Lopez-Ezquerra A."/>
            <person name="Mallet L."/>
            <person name="Monroy-Kuhn J.M."/>
            <person name="Moser A."/>
            <person name="Murali S.C."/>
            <person name="Muzny D.M."/>
            <person name="Otani S."/>
            <person name="Piulachs M.-D."/>
            <person name="Poelchau M."/>
            <person name="Qu J."/>
            <person name="Schaub F."/>
            <person name="Wada-Katsumata A."/>
            <person name="Worley K.C."/>
            <person name="Xie Q."/>
            <person name="Ylla G."/>
            <person name="Poulsen M."/>
            <person name="Gibbs R.A."/>
            <person name="Schal C."/>
            <person name="Richards S."/>
            <person name="Belles X."/>
            <person name="Korb J."/>
            <person name="Bornberg-Bauer E."/>
        </authorList>
    </citation>
    <scope>NUCLEOTIDE SEQUENCE [LARGE SCALE GENOMIC DNA]</scope>
    <source>
        <tissue evidence="14">Whole body</tissue>
    </source>
</reference>
<dbReference type="PRINTS" id="PR00722">
    <property type="entry name" value="CHYMOTRYPSIN"/>
</dbReference>
<evidence type="ECO:0000259" key="13">
    <source>
        <dbReference type="PROSITE" id="PS50240"/>
    </source>
</evidence>
<dbReference type="AlphaFoldDB" id="A0A2J7RBN4"/>
<dbReference type="PROSITE" id="PS50240">
    <property type="entry name" value="TRYPSIN_DOM"/>
    <property type="match status" value="1"/>
</dbReference>
<evidence type="ECO:0000256" key="7">
    <source>
        <dbReference type="ARBA" id="ARBA00023157"/>
    </source>
</evidence>
<keyword evidence="1" id="KW-0768">Sushi</keyword>
<dbReference type="GO" id="GO:0006508">
    <property type="term" value="P:proteolysis"/>
    <property type="evidence" value="ECO:0007669"/>
    <property type="project" value="UniProtKB-KW"/>
</dbReference>
<accession>A0A2J7RBN4</accession>
<dbReference type="PROSITE" id="PS00135">
    <property type="entry name" value="TRYPSIN_SER"/>
    <property type="match status" value="1"/>
</dbReference>
<dbReference type="Proteomes" id="UP000235965">
    <property type="component" value="Unassembled WGS sequence"/>
</dbReference>
<dbReference type="PROSITE" id="PS01180">
    <property type="entry name" value="CUB"/>
    <property type="match status" value="1"/>
</dbReference>
<keyword evidence="15" id="KW-1185">Reference proteome</keyword>
<evidence type="ECO:0000256" key="11">
    <source>
        <dbReference type="RuleBase" id="RU363034"/>
    </source>
</evidence>
<sequence>MADPLSSNKSHVEGCSASTELDGFCYSIKECQQRGGKPNNRCQDLAFVCCTFELSCGDATSERVTYFQSPGFPAQSMGTLACDYDIIVRDDTCAVRLEYTKVQLAGKLGGVCDIDQIFILNSLDGPTTGQCGPLSGYSIPERCGHKELDSKGTSASPTIFAYFPYLVSMWYDVKWQKYGSHYQDVTTWWKFPEPIFNTFYYGTTKKHLQQESSYILNLRRQKVLKQWAEKRIVGGTDAELHEFPWQVAIFLDDLFFCGGALINDQFVLTAAHCLMTRDTPIEDLVVQLGDHDLTSPNETDHVTRGVEAVLFHSHFHPFLLTNDIALLHLDEPVAFSRSIQPVCLPDPGEMYTGRRSEVVGWGITAFPMGEPSPVLQKLEVDTLSNYQCSRIIEEPIGLGMLCAAPSSLQGTCFGDSGGPLTTEDPDGSHVLIGVVSFGVTGCAVIPAFPDLYTRVSEYLKWIAVSAVT</sequence>
<evidence type="ECO:0000256" key="10">
    <source>
        <dbReference type="PROSITE-ProRule" id="PRU00059"/>
    </source>
</evidence>
<name>A0A2J7RBN4_9NEOP</name>
<dbReference type="EC" id="3.4.21.84" evidence="9"/>
<dbReference type="CDD" id="cd00190">
    <property type="entry name" value="Tryp_SPc"/>
    <property type="match status" value="1"/>
</dbReference>
<dbReference type="InterPro" id="IPR043504">
    <property type="entry name" value="Peptidase_S1_PA_chymotrypsin"/>
</dbReference>
<evidence type="ECO:0000256" key="8">
    <source>
        <dbReference type="ARBA" id="ARBA00052079"/>
    </source>
</evidence>
<dbReference type="InterPro" id="IPR018114">
    <property type="entry name" value="TRYPSIN_HIS"/>
</dbReference>
<evidence type="ECO:0000256" key="4">
    <source>
        <dbReference type="ARBA" id="ARBA00022801"/>
    </source>
</evidence>